<organism evidence="2 3">
    <name type="scientific">Xylaria flabelliformis</name>
    <dbReference type="NCBI Taxonomy" id="2512241"/>
    <lineage>
        <taxon>Eukaryota</taxon>
        <taxon>Fungi</taxon>
        <taxon>Dikarya</taxon>
        <taxon>Ascomycota</taxon>
        <taxon>Pezizomycotina</taxon>
        <taxon>Sordariomycetes</taxon>
        <taxon>Xylariomycetidae</taxon>
        <taxon>Xylariales</taxon>
        <taxon>Xylariaceae</taxon>
        <taxon>Xylaria</taxon>
    </lineage>
</organism>
<feature type="compositionally biased region" description="Polar residues" evidence="1">
    <location>
        <begin position="44"/>
        <end position="63"/>
    </location>
</feature>
<dbReference type="AlphaFoldDB" id="A0A553I332"/>
<proteinExistence type="predicted"/>
<feature type="compositionally biased region" description="Polar residues" evidence="1">
    <location>
        <begin position="83"/>
        <end position="94"/>
    </location>
</feature>
<feature type="compositionally biased region" description="Low complexity" evidence="1">
    <location>
        <begin position="148"/>
        <end position="173"/>
    </location>
</feature>
<evidence type="ECO:0000313" key="2">
    <source>
        <dbReference type="EMBL" id="TRX94606.1"/>
    </source>
</evidence>
<name>A0A553I332_9PEZI</name>
<protein>
    <submittedName>
        <fullName evidence="2">Uncharacterized protein</fullName>
    </submittedName>
</protein>
<dbReference type="OrthoDB" id="4716584at2759"/>
<gene>
    <name evidence="2" type="ORF">FHL15_004378</name>
</gene>
<dbReference type="Proteomes" id="UP000319160">
    <property type="component" value="Unassembled WGS sequence"/>
</dbReference>
<feature type="compositionally biased region" description="Acidic residues" evidence="1">
    <location>
        <begin position="399"/>
        <end position="409"/>
    </location>
</feature>
<feature type="region of interest" description="Disordered" evidence="1">
    <location>
        <begin position="450"/>
        <end position="470"/>
    </location>
</feature>
<feature type="compositionally biased region" description="Low complexity" evidence="1">
    <location>
        <begin position="741"/>
        <end position="754"/>
    </location>
</feature>
<sequence>MVAAGDDDTPMPDVPQPASGLGAGSAATKPKRRFVPQLVEHTTKSSFSRRQEQDAPSNAKAHTNSNSNSNSDTGAGSDRPISNAAQTTSDGFTKNDTDTDTEMSASRPLTKPIRRFAPVPIETTFDSYRVANKNPHGPAPEPTPDPSPTASQSSSAFSPTGALPKGSEAAQAKQPEKKPKRRFAPQLIETTKRAWRAGQEGPATKPTDKTDITPGTNHIYAPKPKRTNGTPGAPPRPSKSSTGGTASTALAHASASARSDDEALARFLTPRRQRSLNARQNTRRSTRTNSYHPELDTILSSESGNSSENDDGVAAAAPALNSGDPALSEARSHHGDTWSSRSYDLRSRRESCDEEFSGYLLGIAAREAHRQREFEQALAAFPNGMPPQGVEHFFARDNSEDDLQVGEDEPPLRHGPSQLLRRKSTDPGWAVKEMRAHAEKLARMRVETRVSIDDHSDESGTAPPPDGSLWVGAARRESRDSAMGSSMGPVLSTSSPMLFARSSPVHDKPFTPLPSTGLRASPFEIPFAFHAGRPEDGELGQMRKAASPPMLGTDLTFRTCPSPQSTRMEPNQPYSQFDRLEKNQRDASGATGLWRGYCSSKTNKLDTPALQPPDLIHTPGASCSSADPFASAFGASVNGSGAQSPTWALGRDQISLHKQTLSGLDERLLREKGRKEREELIVAEFDDAFVTQVYNYLSLGYAATARAFDDELSKISGICVEELRKDDNVKVGKGFMREMEISSNNSSTDSSSIDSSEDERMIPPPDYGNGRRSRHKPPRWKALKLYIREWARQHPSLNCDDDSGPPAWGVRARRGSWAI</sequence>
<feature type="compositionally biased region" description="Pro residues" evidence="1">
    <location>
        <begin position="137"/>
        <end position="147"/>
    </location>
</feature>
<feature type="compositionally biased region" description="Acidic residues" evidence="1">
    <location>
        <begin position="1"/>
        <end position="10"/>
    </location>
</feature>
<evidence type="ECO:0000313" key="3">
    <source>
        <dbReference type="Proteomes" id="UP000319160"/>
    </source>
</evidence>
<feature type="region of interest" description="Disordered" evidence="1">
    <location>
        <begin position="740"/>
        <end position="777"/>
    </location>
</feature>
<feature type="compositionally biased region" description="Low complexity" evidence="1">
    <location>
        <begin position="240"/>
        <end position="257"/>
    </location>
</feature>
<evidence type="ECO:0000256" key="1">
    <source>
        <dbReference type="SAM" id="MobiDB-lite"/>
    </source>
</evidence>
<reference evidence="3" key="1">
    <citation type="submission" date="2019-06" db="EMBL/GenBank/DDBJ databases">
        <title>Draft genome sequence of the griseofulvin-producing fungus Xylaria cubensis strain G536.</title>
        <authorList>
            <person name="Mead M.E."/>
            <person name="Raja H.A."/>
            <person name="Steenwyk J.L."/>
            <person name="Knowles S.L."/>
            <person name="Oberlies N.H."/>
            <person name="Rokas A."/>
        </authorList>
    </citation>
    <scope>NUCLEOTIDE SEQUENCE [LARGE SCALE GENOMIC DNA]</scope>
    <source>
        <strain evidence="3">G536</strain>
    </source>
</reference>
<comment type="caution">
    <text evidence="2">The sequence shown here is derived from an EMBL/GenBank/DDBJ whole genome shotgun (WGS) entry which is preliminary data.</text>
</comment>
<dbReference type="EMBL" id="VFLP01000020">
    <property type="protein sequence ID" value="TRX94606.1"/>
    <property type="molecule type" value="Genomic_DNA"/>
</dbReference>
<feature type="region of interest" description="Disordered" evidence="1">
    <location>
        <begin position="381"/>
        <end position="430"/>
    </location>
</feature>
<feature type="region of interest" description="Disordered" evidence="1">
    <location>
        <begin position="1"/>
        <end position="344"/>
    </location>
</feature>
<keyword evidence="3" id="KW-1185">Reference proteome</keyword>
<accession>A0A553I332</accession>